<keyword evidence="6" id="KW-1185">Reference proteome</keyword>
<feature type="chain" id="PRO_5046800241" evidence="3">
    <location>
        <begin position="21"/>
        <end position="1084"/>
    </location>
</feature>
<evidence type="ECO:0000256" key="1">
    <source>
        <dbReference type="ARBA" id="ARBA00022729"/>
    </source>
</evidence>
<dbReference type="Gene3D" id="2.60.120.200">
    <property type="match status" value="3"/>
</dbReference>
<keyword evidence="1 3" id="KW-0732">Signal</keyword>
<dbReference type="PANTHER" id="PTHR46708:SF2">
    <property type="entry name" value="FIBRONECTIN TYPE-III DOMAIN-CONTAINING PROTEIN"/>
    <property type="match status" value="1"/>
</dbReference>
<dbReference type="SMART" id="SM00060">
    <property type="entry name" value="FN3"/>
    <property type="match status" value="4"/>
</dbReference>
<proteinExistence type="predicted"/>
<dbReference type="PANTHER" id="PTHR46708">
    <property type="entry name" value="TENASCIN"/>
    <property type="match status" value="1"/>
</dbReference>
<dbReference type="Pfam" id="PF07675">
    <property type="entry name" value="Cleaved_Adhesin"/>
    <property type="match status" value="3"/>
</dbReference>
<dbReference type="Gene3D" id="2.60.40.10">
    <property type="entry name" value="Immunoglobulins"/>
    <property type="match status" value="4"/>
</dbReference>
<dbReference type="Pfam" id="PF20009">
    <property type="entry name" value="GEVED"/>
    <property type="match status" value="1"/>
</dbReference>
<reference evidence="5" key="2">
    <citation type="submission" date="2022-04" db="EMBL/GenBank/DDBJ databases">
        <title>Complete Genome Sequence of Flavobacterium sediminilitoris YSM-43, Isolated from a Tidal Sediment.</title>
        <authorList>
            <person name="Lee P.A."/>
        </authorList>
    </citation>
    <scope>NUCLEOTIDE SEQUENCE</scope>
    <source>
        <strain evidence="5">YSM-43</strain>
    </source>
</reference>
<dbReference type="Proteomes" id="UP000830454">
    <property type="component" value="Chromosome"/>
</dbReference>
<reference evidence="5" key="1">
    <citation type="submission" date="2021-12" db="EMBL/GenBank/DDBJ databases">
        <authorList>
            <person name="Cha I.-T."/>
            <person name="Lee K.-E."/>
            <person name="Park S.-J."/>
        </authorList>
    </citation>
    <scope>NUCLEOTIDE SEQUENCE</scope>
    <source>
        <strain evidence="5">YSM-43</strain>
    </source>
</reference>
<evidence type="ECO:0000256" key="2">
    <source>
        <dbReference type="ARBA" id="ARBA00022737"/>
    </source>
</evidence>
<organism evidence="5 6">
    <name type="scientific">Flavobacterium sediminilitoris</name>
    <dbReference type="NCBI Taxonomy" id="2024526"/>
    <lineage>
        <taxon>Bacteria</taxon>
        <taxon>Pseudomonadati</taxon>
        <taxon>Bacteroidota</taxon>
        <taxon>Flavobacteriia</taxon>
        <taxon>Flavobacteriales</taxon>
        <taxon>Flavobacteriaceae</taxon>
        <taxon>Flavobacterium</taxon>
    </lineage>
</organism>
<dbReference type="InterPro" id="IPR050991">
    <property type="entry name" value="ECM_Regulatory_Proteins"/>
</dbReference>
<dbReference type="SUPFAM" id="SSF49265">
    <property type="entry name" value="Fibronectin type III"/>
    <property type="match status" value="3"/>
</dbReference>
<dbReference type="NCBIfam" id="TIGR04183">
    <property type="entry name" value="Por_Secre_tail"/>
    <property type="match status" value="1"/>
</dbReference>
<dbReference type="NCBIfam" id="NF038128">
    <property type="entry name" value="choice_anch_J"/>
    <property type="match status" value="1"/>
</dbReference>
<accession>A0ABY4HL29</accession>
<dbReference type="PROSITE" id="PS50853">
    <property type="entry name" value="FN3"/>
    <property type="match status" value="4"/>
</dbReference>
<evidence type="ECO:0000256" key="3">
    <source>
        <dbReference type="SAM" id="SignalP"/>
    </source>
</evidence>
<feature type="domain" description="Fibronectin type-III" evidence="4">
    <location>
        <begin position="179"/>
        <end position="268"/>
    </location>
</feature>
<dbReference type="InterPro" id="IPR003961">
    <property type="entry name" value="FN3_dom"/>
</dbReference>
<feature type="domain" description="Fibronectin type-III" evidence="4">
    <location>
        <begin position="764"/>
        <end position="854"/>
    </location>
</feature>
<sequence length="1084" mass="115243">MKKTTLMCFILLTLWCQSYAQFTENFDTSTNLPTGWSVINQGGSNEWNITNIGTGAHSGTNVARIVFNTTAHDDYLISPAIAVTAGLNDRISFYIKSLSSTFLEPYEVLLSTTTNTSDSDFSITLQASEIASNSWTKKEFDLTAYDGQTIYIAIRATGTDKYHLAVDDFVNDTPPTCLQPTNLTASAMTTTAAILSWVEAGSASLYNVEVVSSGSTPTGTATDSGVTNSFNKTGLNSSTSYDYYVQADCGGGDLSYWSGPYTFATECDYFGSFTEGFESYATNSAPQCWSFNLNGSNGYAYVSSSNTHTGSRALRSGNSGSTTATHYIVSPLLTDMQNGTHRLKFYVEGSSSNIATVGRMGDPNDPNTFTPIATIPLTTTHALQTVNFNTVSADEYFAIKVEYSSSYNYISIDDVVWEAIPSCPEPLALTATNVTAFTADLGWTDGGTATTWNIEWGTTGFTQGTGTMITGTTTNPHPLSGLSSDTSYEFYVQADCGGGDTSAWFGPLSFTTLISCPAPSALTASAMTTTAAILSWVEAGSASLYNVEVVSSGSTPTGTATDSGVTNSFNKTGLNPSTSYDYYVQADCGGGDLSSWSGPYTFATECDYFGSFTEGFESYATSSAPQCWSFNLNGSSGYAYVSSSDTHTGSRALRSGNSGSTTATHYIVSPLLTDMQNGTHQLRFYVEGSSSNIATVGRMGDPNDPNTFTPITTIPLTTTHTLQTVNFNTVSADEHFAIKVEYSSSYNYISIDDVVWEAIPSCPEPLALTATNVTESTADLGWTDGGTATTWNIEWGTTGFAQGTGTMITGTTTNPHPLSGLSSDTSYEFYVQADCGGGDLSSWSGPFTFYTGHCIPSGTSSSTYIDTFTTTNGAVNIDHASSGFSTGNYDDMYNTMSVSQGPGATVDFSVAIVSGTVGCAIWIDWNNDLIFDTTEVAYSTTGYGNGPFTGTITVPSGVADGDYRMRVMIDFNDSNPGDDTACSFSSGRGEVEDYKFTVDASLSTANFDIANFVAYPNPVKDVLNLSYTSAITSVQVLNLLGQEVITKKIGNTATQIDMSDLTSGAYIINVTVDNVVKSIKVIKQ</sequence>
<evidence type="ECO:0000313" key="6">
    <source>
        <dbReference type="Proteomes" id="UP000830454"/>
    </source>
</evidence>
<dbReference type="InterPro" id="IPR036116">
    <property type="entry name" value="FN3_sf"/>
</dbReference>
<dbReference type="InterPro" id="IPR045474">
    <property type="entry name" value="GEVED"/>
</dbReference>
<dbReference type="InterPro" id="IPR013783">
    <property type="entry name" value="Ig-like_fold"/>
</dbReference>
<dbReference type="EMBL" id="CP090145">
    <property type="protein sequence ID" value="UOX32184.1"/>
    <property type="molecule type" value="Genomic_DNA"/>
</dbReference>
<gene>
    <name evidence="5" type="ORF">LXD69_08955</name>
</gene>
<feature type="signal peptide" evidence="3">
    <location>
        <begin position="1"/>
        <end position="20"/>
    </location>
</feature>
<feature type="domain" description="Fibronectin type-III" evidence="4">
    <location>
        <begin position="425"/>
        <end position="515"/>
    </location>
</feature>
<feature type="domain" description="Fibronectin type-III" evidence="4">
    <location>
        <begin position="518"/>
        <end position="607"/>
    </location>
</feature>
<dbReference type="CDD" id="cd00063">
    <property type="entry name" value="FN3"/>
    <property type="match status" value="2"/>
</dbReference>
<keyword evidence="2" id="KW-0677">Repeat</keyword>
<dbReference type="Pfam" id="PF18962">
    <property type="entry name" value="Por_Secre_tail"/>
    <property type="match status" value="1"/>
</dbReference>
<protein>
    <submittedName>
        <fullName evidence="5">Choice-of-anchor J domain-containing protein</fullName>
    </submittedName>
</protein>
<dbReference type="Pfam" id="PF00041">
    <property type="entry name" value="fn3"/>
    <property type="match status" value="3"/>
</dbReference>
<dbReference type="InterPro" id="IPR026444">
    <property type="entry name" value="Secre_tail"/>
</dbReference>
<evidence type="ECO:0000259" key="4">
    <source>
        <dbReference type="PROSITE" id="PS50853"/>
    </source>
</evidence>
<name>A0ABY4HL29_9FLAO</name>
<evidence type="ECO:0000313" key="5">
    <source>
        <dbReference type="EMBL" id="UOX32184.1"/>
    </source>
</evidence>
<dbReference type="RefSeq" id="WP_246914682.1">
    <property type="nucleotide sequence ID" value="NZ_CP090145.1"/>
</dbReference>
<dbReference type="InterPro" id="IPR011628">
    <property type="entry name" value="Cleaved_adhesin"/>
</dbReference>